<dbReference type="InterPro" id="IPR025236">
    <property type="entry name" value="SR1P"/>
</dbReference>
<name>A0ABU8HA24_9BACI</name>
<reference evidence="1 2" key="1">
    <citation type="journal article" date="2018" name="J. Microbiol.">
        <title>Bacillus spongiae sp. nov., isolated from sponge of Jeju Island.</title>
        <authorList>
            <person name="Lee G.E."/>
            <person name="Im W.T."/>
            <person name="Park J.S."/>
        </authorList>
    </citation>
    <scope>NUCLEOTIDE SEQUENCE [LARGE SCALE GENOMIC DNA]</scope>
    <source>
        <strain evidence="1 2">135PIL107-10</strain>
    </source>
</reference>
<proteinExistence type="predicted"/>
<accession>A0ABU8HA24</accession>
<comment type="caution">
    <text evidence="1">The sequence shown here is derived from an EMBL/GenBank/DDBJ whole genome shotgun (WGS) entry which is preliminary data.</text>
</comment>
<dbReference type="RefSeq" id="WP_336585438.1">
    <property type="nucleotide sequence ID" value="NZ_JBBAXC010000002.1"/>
</dbReference>
<evidence type="ECO:0000313" key="1">
    <source>
        <dbReference type="EMBL" id="MEI5906012.1"/>
    </source>
</evidence>
<dbReference type="EMBL" id="JBBAXC010000002">
    <property type="protein sequence ID" value="MEI5906012.1"/>
    <property type="molecule type" value="Genomic_DNA"/>
</dbReference>
<keyword evidence="2" id="KW-1185">Reference proteome</keyword>
<protein>
    <submittedName>
        <fullName evidence="1">GapA-binding peptide SR1P</fullName>
    </submittedName>
</protein>
<sequence length="38" mass="4277">MGIIVCQSCLGTIDHFEDEKVTVLYSECGCDHEEELDD</sequence>
<evidence type="ECO:0000313" key="2">
    <source>
        <dbReference type="Proteomes" id="UP001312865"/>
    </source>
</evidence>
<dbReference type="Pfam" id="PF13790">
    <property type="entry name" value="SR1P"/>
    <property type="match status" value="1"/>
</dbReference>
<organism evidence="1 2">
    <name type="scientific">Bacillus spongiae</name>
    <dbReference type="NCBI Taxonomy" id="2683610"/>
    <lineage>
        <taxon>Bacteria</taxon>
        <taxon>Bacillati</taxon>
        <taxon>Bacillota</taxon>
        <taxon>Bacilli</taxon>
        <taxon>Bacillales</taxon>
        <taxon>Bacillaceae</taxon>
        <taxon>Bacillus</taxon>
    </lineage>
</organism>
<dbReference type="Proteomes" id="UP001312865">
    <property type="component" value="Unassembled WGS sequence"/>
</dbReference>
<gene>
    <name evidence="1" type="ORF">WAK64_02875</name>
</gene>